<name>A0A4Z1I323_9HELO</name>
<protein>
    <submittedName>
        <fullName evidence="2">Uncharacterized protein</fullName>
    </submittedName>
</protein>
<feature type="coiled-coil region" evidence="1">
    <location>
        <begin position="80"/>
        <end position="107"/>
    </location>
</feature>
<keyword evidence="3" id="KW-1185">Reference proteome</keyword>
<keyword evidence="1" id="KW-0175">Coiled coil</keyword>
<proteinExistence type="predicted"/>
<dbReference type="OrthoDB" id="3559518at2759"/>
<dbReference type="AlphaFoldDB" id="A0A4Z1I323"/>
<accession>A0A4Z1I323</accession>
<dbReference type="EMBL" id="PQXJ01000238">
    <property type="protein sequence ID" value="TGO55736.1"/>
    <property type="molecule type" value="Genomic_DNA"/>
</dbReference>
<evidence type="ECO:0000256" key="1">
    <source>
        <dbReference type="SAM" id="Coils"/>
    </source>
</evidence>
<organism evidence="2 3">
    <name type="scientific">Botryotinia narcissicola</name>
    <dbReference type="NCBI Taxonomy" id="278944"/>
    <lineage>
        <taxon>Eukaryota</taxon>
        <taxon>Fungi</taxon>
        <taxon>Dikarya</taxon>
        <taxon>Ascomycota</taxon>
        <taxon>Pezizomycotina</taxon>
        <taxon>Leotiomycetes</taxon>
        <taxon>Helotiales</taxon>
        <taxon>Sclerotiniaceae</taxon>
        <taxon>Botryotinia</taxon>
    </lineage>
</organism>
<gene>
    <name evidence="2" type="ORF">BOTNAR_0238g00040</name>
</gene>
<reference evidence="2 3" key="1">
    <citation type="submission" date="2017-12" db="EMBL/GenBank/DDBJ databases">
        <title>Comparative genomics of Botrytis spp.</title>
        <authorList>
            <person name="Valero-Jimenez C.A."/>
            <person name="Tapia P."/>
            <person name="Veloso J."/>
            <person name="Silva-Moreno E."/>
            <person name="Staats M."/>
            <person name="Valdes J.H."/>
            <person name="Van Kan J.A.L."/>
        </authorList>
    </citation>
    <scope>NUCLEOTIDE SEQUENCE [LARGE SCALE GENOMIC DNA]</scope>
    <source>
        <strain evidence="2 3">MUCL2120</strain>
    </source>
</reference>
<evidence type="ECO:0000313" key="2">
    <source>
        <dbReference type="EMBL" id="TGO55736.1"/>
    </source>
</evidence>
<comment type="caution">
    <text evidence="2">The sequence shown here is derived from an EMBL/GenBank/DDBJ whole genome shotgun (WGS) entry which is preliminary data.</text>
</comment>
<sequence length="147" mass="16502">MGFHLDKSISACHIIPVTSKDNLKTEHHHDATTVQNVQSFIYYLAIGWFMSRDGGLCGNEENLNSMGDDYGYRSGSCLVCDNEQRARSNYEAALAAAQNQYNLLVNAAWSKKLEEEQEACYTIDTVILTIWHGFSCTDQVSMLDSIH</sequence>
<dbReference type="Proteomes" id="UP000297452">
    <property type="component" value="Unassembled WGS sequence"/>
</dbReference>
<evidence type="ECO:0000313" key="3">
    <source>
        <dbReference type="Proteomes" id="UP000297452"/>
    </source>
</evidence>